<dbReference type="EMBL" id="BGPR01012169">
    <property type="protein sequence ID" value="GBN54893.1"/>
    <property type="molecule type" value="Genomic_DNA"/>
</dbReference>
<organism evidence="1 2">
    <name type="scientific">Araneus ventricosus</name>
    <name type="common">Orbweaver spider</name>
    <name type="synonym">Epeira ventricosa</name>
    <dbReference type="NCBI Taxonomy" id="182803"/>
    <lineage>
        <taxon>Eukaryota</taxon>
        <taxon>Metazoa</taxon>
        <taxon>Ecdysozoa</taxon>
        <taxon>Arthropoda</taxon>
        <taxon>Chelicerata</taxon>
        <taxon>Arachnida</taxon>
        <taxon>Araneae</taxon>
        <taxon>Araneomorphae</taxon>
        <taxon>Entelegynae</taxon>
        <taxon>Araneoidea</taxon>
        <taxon>Araneidae</taxon>
        <taxon>Araneus</taxon>
    </lineage>
</organism>
<accession>A0A4Y2PVJ6</accession>
<reference evidence="1 2" key="1">
    <citation type="journal article" date="2019" name="Sci. Rep.">
        <title>Orb-weaving spider Araneus ventricosus genome elucidates the spidroin gene catalogue.</title>
        <authorList>
            <person name="Kono N."/>
            <person name="Nakamura H."/>
            <person name="Ohtoshi R."/>
            <person name="Moran D.A.P."/>
            <person name="Shinohara A."/>
            <person name="Yoshida Y."/>
            <person name="Fujiwara M."/>
            <person name="Mori M."/>
            <person name="Tomita M."/>
            <person name="Arakawa K."/>
        </authorList>
    </citation>
    <scope>NUCLEOTIDE SEQUENCE [LARGE SCALE GENOMIC DNA]</scope>
</reference>
<proteinExistence type="predicted"/>
<protein>
    <submittedName>
        <fullName evidence="1">Uncharacterized protein</fullName>
    </submittedName>
</protein>
<evidence type="ECO:0000313" key="2">
    <source>
        <dbReference type="Proteomes" id="UP000499080"/>
    </source>
</evidence>
<dbReference type="OrthoDB" id="6617942at2759"/>
<keyword evidence="2" id="KW-1185">Reference proteome</keyword>
<comment type="caution">
    <text evidence="1">The sequence shown here is derived from an EMBL/GenBank/DDBJ whole genome shotgun (WGS) entry which is preliminary data.</text>
</comment>
<dbReference type="AlphaFoldDB" id="A0A4Y2PVJ6"/>
<name>A0A4Y2PVJ6_ARAVE</name>
<dbReference type="Proteomes" id="UP000499080">
    <property type="component" value="Unassembled WGS sequence"/>
</dbReference>
<evidence type="ECO:0000313" key="1">
    <source>
        <dbReference type="EMBL" id="GBN54893.1"/>
    </source>
</evidence>
<gene>
    <name evidence="1" type="ORF">AVEN_237502_1</name>
</gene>
<sequence length="90" mass="10181">MSLSNFVLRSVNHCPIFNENPKDFDEVELPTKKGVVLCCLEVRLQVGLESEINIEPASFTVARQVAIKLNIIWDKASIPTVTHNIWLHLP</sequence>